<accession>A0ABW0SA76</accession>
<evidence type="ECO:0000313" key="4">
    <source>
        <dbReference type="Proteomes" id="UP001596056"/>
    </source>
</evidence>
<dbReference type="InterPro" id="IPR003399">
    <property type="entry name" value="Mce/MlaD"/>
</dbReference>
<name>A0ABW0SA76_9RHOB</name>
<keyword evidence="1" id="KW-0472">Membrane</keyword>
<dbReference type="PANTHER" id="PTHR36698:SF2">
    <property type="entry name" value="MCE_MLAD DOMAIN-CONTAINING PROTEIN"/>
    <property type="match status" value="1"/>
</dbReference>
<dbReference type="RefSeq" id="WP_209838654.1">
    <property type="nucleotide sequence ID" value="NZ_JAGGJP010000003.1"/>
</dbReference>
<organism evidence="3 4">
    <name type="scientific">Rubellimicrobium aerolatum</name>
    <dbReference type="NCBI Taxonomy" id="490979"/>
    <lineage>
        <taxon>Bacteria</taxon>
        <taxon>Pseudomonadati</taxon>
        <taxon>Pseudomonadota</taxon>
        <taxon>Alphaproteobacteria</taxon>
        <taxon>Rhodobacterales</taxon>
        <taxon>Roseobacteraceae</taxon>
        <taxon>Rubellimicrobium</taxon>
    </lineage>
</organism>
<dbReference type="Proteomes" id="UP001596056">
    <property type="component" value="Unassembled WGS sequence"/>
</dbReference>
<dbReference type="EMBL" id="JBHSNA010000003">
    <property type="protein sequence ID" value="MFC5565858.1"/>
    <property type="molecule type" value="Genomic_DNA"/>
</dbReference>
<keyword evidence="4" id="KW-1185">Reference proteome</keyword>
<proteinExistence type="predicted"/>
<comment type="caution">
    <text evidence="3">The sequence shown here is derived from an EMBL/GenBank/DDBJ whole genome shotgun (WGS) entry which is preliminary data.</text>
</comment>
<evidence type="ECO:0000256" key="1">
    <source>
        <dbReference type="SAM" id="Phobius"/>
    </source>
</evidence>
<protein>
    <submittedName>
        <fullName evidence="3">MlaD family protein</fullName>
    </submittedName>
</protein>
<dbReference type="PANTHER" id="PTHR36698">
    <property type="entry name" value="BLL5892 PROTEIN"/>
    <property type="match status" value="1"/>
</dbReference>
<sequence>METRANYVLIGAFTLAGILGLLGFLLWFARVELDRQFAYYDISFPSVSGLGTASDVRFSGLPVGQVVDVRLSPEGDGTVRVRIEVGADTPVRTDSIATIESQGVTGVSFVGLSAGTPGAARLEPGPDGEIPRIQAGQSVLQTLSEDAPALLKESLDVVRELNAVLGGENRGRVDRILMNIEGASSDFAQSLADFSAVAGSVSEFAVQIDSFNATLADLTDAMTGVLATADGTLESIGTLAEEAQTILSAGNVALAEIQGTAAEARRYVAEDLTGATADVRLAVGDLRREMAGLSQEASTMIDGFGATGAAATARLNEAQGTIEAANAAIGRLDATLTAVERAATSVDALVTGEGTSLVVEARTALASARVTLDAVGAVARTDLPAVVADIRSATATVAAVAGEVGADLRSAGDRIEGLGAGAETALAQVTQTFANANATLTAIDTALATGNRALAAAERAFTGADRVMNEDVAGIAQELRASLAGLNAAIAQVSADLPGVTADLRAASTAAQSSFEELERVVGASGGSVERFTATALPAYASLAAETRALIDNLDGLVTQIGRDPARFLLNQQSPEFQR</sequence>
<feature type="transmembrane region" description="Helical" evidence="1">
    <location>
        <begin position="7"/>
        <end position="29"/>
    </location>
</feature>
<keyword evidence="1" id="KW-1133">Transmembrane helix</keyword>
<keyword evidence="1" id="KW-0812">Transmembrane</keyword>
<evidence type="ECO:0000259" key="2">
    <source>
        <dbReference type="Pfam" id="PF02470"/>
    </source>
</evidence>
<dbReference type="Pfam" id="PF02470">
    <property type="entry name" value="MlaD"/>
    <property type="match status" value="1"/>
</dbReference>
<evidence type="ECO:0000313" key="3">
    <source>
        <dbReference type="EMBL" id="MFC5565858.1"/>
    </source>
</evidence>
<feature type="domain" description="Mce/MlaD" evidence="2">
    <location>
        <begin position="40"/>
        <end position="115"/>
    </location>
</feature>
<reference evidence="4" key="1">
    <citation type="journal article" date="2019" name="Int. J. Syst. Evol. Microbiol.">
        <title>The Global Catalogue of Microorganisms (GCM) 10K type strain sequencing project: providing services to taxonomists for standard genome sequencing and annotation.</title>
        <authorList>
            <consortium name="The Broad Institute Genomics Platform"/>
            <consortium name="The Broad Institute Genome Sequencing Center for Infectious Disease"/>
            <person name="Wu L."/>
            <person name="Ma J."/>
        </authorList>
    </citation>
    <scope>NUCLEOTIDE SEQUENCE [LARGE SCALE GENOMIC DNA]</scope>
    <source>
        <strain evidence="4">KACC 11588</strain>
    </source>
</reference>
<gene>
    <name evidence="3" type="ORF">ACFPOC_05415</name>
</gene>